<keyword evidence="2" id="KW-1185">Reference proteome</keyword>
<organism evidence="1 2">
    <name type="scientific">Avena sativa</name>
    <name type="common">Oat</name>
    <dbReference type="NCBI Taxonomy" id="4498"/>
    <lineage>
        <taxon>Eukaryota</taxon>
        <taxon>Viridiplantae</taxon>
        <taxon>Streptophyta</taxon>
        <taxon>Embryophyta</taxon>
        <taxon>Tracheophyta</taxon>
        <taxon>Spermatophyta</taxon>
        <taxon>Magnoliopsida</taxon>
        <taxon>Liliopsida</taxon>
        <taxon>Poales</taxon>
        <taxon>Poaceae</taxon>
        <taxon>BOP clade</taxon>
        <taxon>Pooideae</taxon>
        <taxon>Poodae</taxon>
        <taxon>Poeae</taxon>
        <taxon>Poeae Chloroplast Group 1 (Aveneae type)</taxon>
        <taxon>Aveninae</taxon>
        <taxon>Avena</taxon>
    </lineage>
</organism>
<dbReference type="Proteomes" id="UP001732700">
    <property type="component" value="Chromosome 4C"/>
</dbReference>
<evidence type="ECO:0000313" key="1">
    <source>
        <dbReference type="EnsemblPlants" id="AVESA.00010b.r2.4CG1314490.1.CDS"/>
    </source>
</evidence>
<reference evidence="1" key="1">
    <citation type="submission" date="2021-05" db="EMBL/GenBank/DDBJ databases">
        <authorList>
            <person name="Scholz U."/>
            <person name="Mascher M."/>
            <person name="Fiebig A."/>
        </authorList>
    </citation>
    <scope>NUCLEOTIDE SEQUENCE [LARGE SCALE GENOMIC DNA]</scope>
</reference>
<reference evidence="1" key="2">
    <citation type="submission" date="2025-09" db="UniProtKB">
        <authorList>
            <consortium name="EnsemblPlants"/>
        </authorList>
    </citation>
    <scope>IDENTIFICATION</scope>
</reference>
<evidence type="ECO:0000313" key="2">
    <source>
        <dbReference type="Proteomes" id="UP001732700"/>
    </source>
</evidence>
<protein>
    <submittedName>
        <fullName evidence="1">Uncharacterized protein</fullName>
    </submittedName>
</protein>
<dbReference type="EnsemblPlants" id="AVESA.00010b.r2.4CG1314490.1">
    <property type="protein sequence ID" value="AVESA.00010b.r2.4CG1314490.1.CDS"/>
    <property type="gene ID" value="AVESA.00010b.r2.4CG1314490"/>
</dbReference>
<proteinExistence type="predicted"/>
<accession>A0ACD5WXP2</accession>
<name>A0ACD5WXP2_AVESA</name>
<sequence length="303" mass="34755">MLLGGPFVYWFGPQPRICIYDYEMVKQILANKSGNFMKNDAHPAILAMIGKGLIMVEGKDWVRHHRVVNPAFAMDKLKMMTTTMVSCAECLIKKWEDQATNSKSSEIEIEFSKQFQELTADVISRTAFGSSYKEGKEVFHAQKQLQAITVATLLNLQIPGFKYLPTKRNRCQWMLEKKLHNMLSEVIRCRVASKESGFGDDLLGVMIEACFTKEQGEKQDEMILSIDEIVDECKTFFFAGHETTSHLLTWTIFLLSVYPEWQERLREEVLRECGKRNPNADILSKLKEVKTTLACIDSLINHL</sequence>